<feature type="repeat" description="TPR" evidence="1">
    <location>
        <begin position="539"/>
        <end position="572"/>
    </location>
</feature>
<feature type="chain" id="PRO_5045470568" evidence="2">
    <location>
        <begin position="22"/>
        <end position="1003"/>
    </location>
</feature>
<dbReference type="SUPFAM" id="SSF81901">
    <property type="entry name" value="HCP-like"/>
    <property type="match status" value="1"/>
</dbReference>
<evidence type="ECO:0000256" key="1">
    <source>
        <dbReference type="PROSITE-ProRule" id="PRU00339"/>
    </source>
</evidence>
<proteinExistence type="predicted"/>
<feature type="repeat" description="TPR" evidence="1">
    <location>
        <begin position="315"/>
        <end position="348"/>
    </location>
</feature>
<dbReference type="InterPro" id="IPR011990">
    <property type="entry name" value="TPR-like_helical_dom_sf"/>
</dbReference>
<feature type="repeat" description="TPR" evidence="1">
    <location>
        <begin position="611"/>
        <end position="644"/>
    </location>
</feature>
<name>A0ABP3XS57_9FLAO</name>
<dbReference type="SUPFAM" id="SSF48452">
    <property type="entry name" value="TPR-like"/>
    <property type="match status" value="4"/>
</dbReference>
<keyword evidence="1" id="KW-0802">TPR repeat</keyword>
<feature type="domain" description="Ancillary SecYEG translocon subunit/Cell division coordinator CpoB TPR" evidence="3">
    <location>
        <begin position="717"/>
        <end position="830"/>
    </location>
</feature>
<dbReference type="InterPro" id="IPR018704">
    <property type="entry name" value="SecYEG/CpoB_TPR"/>
</dbReference>
<keyword evidence="5" id="KW-1185">Reference proteome</keyword>
<dbReference type="Pfam" id="PF13174">
    <property type="entry name" value="TPR_6"/>
    <property type="match status" value="2"/>
</dbReference>
<dbReference type="RefSeq" id="WP_343762981.1">
    <property type="nucleotide sequence ID" value="NZ_BAAAFG010000002.1"/>
</dbReference>
<feature type="signal peptide" evidence="2">
    <location>
        <begin position="1"/>
        <end position="21"/>
    </location>
</feature>
<dbReference type="Pfam" id="PF13432">
    <property type="entry name" value="TPR_16"/>
    <property type="match status" value="4"/>
</dbReference>
<evidence type="ECO:0000259" key="3">
    <source>
        <dbReference type="Pfam" id="PF09976"/>
    </source>
</evidence>
<dbReference type="InterPro" id="IPR019734">
    <property type="entry name" value="TPR_rpt"/>
</dbReference>
<accession>A0ABP3XS57</accession>
<dbReference type="EMBL" id="BAAAFG010000002">
    <property type="protein sequence ID" value="GAA0871185.1"/>
    <property type="molecule type" value="Genomic_DNA"/>
</dbReference>
<dbReference type="PROSITE" id="PS50005">
    <property type="entry name" value="TPR"/>
    <property type="match status" value="4"/>
</dbReference>
<dbReference type="PANTHER" id="PTHR12558:SF13">
    <property type="entry name" value="CELL DIVISION CYCLE PROTEIN 27 HOMOLOG"/>
    <property type="match status" value="1"/>
</dbReference>
<comment type="caution">
    <text evidence="4">The sequence shown here is derived from an EMBL/GenBank/DDBJ whole genome shotgun (WGS) entry which is preliminary data.</text>
</comment>
<feature type="repeat" description="TPR" evidence="1">
    <location>
        <begin position="648"/>
        <end position="681"/>
    </location>
</feature>
<reference evidence="5" key="1">
    <citation type="journal article" date="2019" name="Int. J. Syst. Evol. Microbiol.">
        <title>The Global Catalogue of Microorganisms (GCM) 10K type strain sequencing project: providing services to taxonomists for standard genome sequencing and annotation.</title>
        <authorList>
            <consortium name="The Broad Institute Genomics Platform"/>
            <consortium name="The Broad Institute Genome Sequencing Center for Infectious Disease"/>
            <person name="Wu L."/>
            <person name="Ma J."/>
        </authorList>
    </citation>
    <scope>NUCLEOTIDE SEQUENCE [LARGE SCALE GENOMIC DNA]</scope>
    <source>
        <strain evidence="5">JCM 16082</strain>
    </source>
</reference>
<gene>
    <name evidence="4" type="ORF">GCM10009117_03310</name>
</gene>
<evidence type="ECO:0000256" key="2">
    <source>
        <dbReference type="SAM" id="SignalP"/>
    </source>
</evidence>
<evidence type="ECO:0000313" key="4">
    <source>
        <dbReference type="EMBL" id="GAA0871185.1"/>
    </source>
</evidence>
<evidence type="ECO:0000313" key="5">
    <source>
        <dbReference type="Proteomes" id="UP001500507"/>
    </source>
</evidence>
<protein>
    <submittedName>
        <fullName evidence="4">Tetratricopeptide repeat protein</fullName>
    </submittedName>
</protein>
<dbReference type="Proteomes" id="UP001500507">
    <property type="component" value="Unassembled WGS sequence"/>
</dbReference>
<dbReference type="Pfam" id="PF09976">
    <property type="entry name" value="TPR_21"/>
    <property type="match status" value="1"/>
</dbReference>
<dbReference type="Gene3D" id="1.25.40.10">
    <property type="entry name" value="Tetratricopeptide repeat domain"/>
    <property type="match status" value="10"/>
</dbReference>
<keyword evidence="2" id="KW-0732">Signal</keyword>
<dbReference type="PANTHER" id="PTHR12558">
    <property type="entry name" value="CELL DIVISION CYCLE 16,23,27"/>
    <property type="match status" value="1"/>
</dbReference>
<sequence>MPTRIGLFFIFAICLANTLPAQQSATYKSELALLHQAKELYDNGQYEAARQQFNDLNQVQTSSATKETVAYYLASIAIRQNQPSAEKQMQAFIEAYPAGVYKNEAINSTANYYFTYGKYPQAGRWYERVDVNSLDKTKRAEYNFNNGYIAYRSNDNESAEEFFNKVPQNSPKYDQTNYYKGYIAYENKDYDKANRIFEQVKQAPTQTDSNVAYAQSDMNFKQGNFEEAIRLGKQQLATANPKEASQLNKIIGESYFNLGQYEEAIPYLSAYKGYRGKWTNTDYYLLGYAYYKGGELSSAISEFNKIVGGEDEVAQNAYYHLAEAYLQDNKKKEALNAFKNASEMDFSAQIKEDAFYNYAKLSYEIGNSYTSPPQVISAFLSTYPNHPKTEELKALLIDSYITSKNYEAALDLLAQSTAQEDKKIYQEVAFLQGLEEYTNENYADAIISFDKAIAQPVDKVIRLRSLYWKGQSEYELQRYQDALLTLKELDEDSDAPKISEYDLIKYDLGYTYFNLKQYAQSAPYFKAFAENDPQNTKKADALTRLGDAYFVTSSYWPAIEAYNQAVNARGPERDYAAFQKALSYGFINRASSKIDELNAFLSGYPSSPYQDEALYELGNTYVAQNNNAKALLSYDQLISDYPRSEYKAKALLKQGLIYYNTDQSNEALQKFKRVAADFPSTSEASQAVQTARLIYIDLGKTDQYARWVKTLDYVDAKDADIENTVYASAEKKYQENNTNEAVRGFDNYLKQFPNGIYALKSHFYLGQVLVRDGNDARAIPHFTYVLSKEQNEFTEPALAILSEVYLEQKKYAEAIPLLKRLETEASNAANTEFAVTNLMKAYLETGAIDQASSYAKNVVKNNPTTRVKQDAQVILARSAMQQGDLNMAQQYYAEVATFAKGRLAAEALYYKAYFQYKEGKFKASNTTAQQLAADYSSYKEFAAKGLVVMAKNYDALGDAFQATYILESVIKNFSTFPDIVQNAWQELNRIKAKEAKTNASIKE</sequence>
<organism evidence="4 5">
    <name type="scientific">Gangjinia marincola</name>
    <dbReference type="NCBI Taxonomy" id="578463"/>
    <lineage>
        <taxon>Bacteria</taxon>
        <taxon>Pseudomonadati</taxon>
        <taxon>Bacteroidota</taxon>
        <taxon>Flavobacteriia</taxon>
        <taxon>Flavobacteriales</taxon>
        <taxon>Flavobacteriaceae</taxon>
        <taxon>Gangjinia</taxon>
    </lineage>
</organism>
<dbReference type="SMART" id="SM00028">
    <property type="entry name" value="TPR"/>
    <property type="match status" value="12"/>
</dbReference>